<evidence type="ECO:0000256" key="1">
    <source>
        <dbReference type="ARBA" id="ARBA00004141"/>
    </source>
</evidence>
<dbReference type="Pfam" id="PF07681">
    <property type="entry name" value="DoxX"/>
    <property type="match status" value="1"/>
</dbReference>
<keyword evidence="4 5" id="KW-0472">Membrane</keyword>
<dbReference type="RefSeq" id="WP_310919331.1">
    <property type="nucleotide sequence ID" value="NZ_JAMQON010000002.1"/>
</dbReference>
<reference evidence="6 7" key="1">
    <citation type="submission" date="2022-06" db="EMBL/GenBank/DDBJ databases">
        <title>Haloarcula sp. a new haloarchaeum isolate from saline soil.</title>
        <authorList>
            <person name="Strakova D."/>
            <person name="Galisteo C."/>
            <person name="Sanchez-Porro C."/>
            <person name="Ventosa A."/>
        </authorList>
    </citation>
    <scope>NUCLEOTIDE SEQUENCE [LARGE SCALE GENOMIC DNA]</scope>
    <source>
        <strain evidence="6 7">S1CR25-12</strain>
    </source>
</reference>
<evidence type="ECO:0000256" key="3">
    <source>
        <dbReference type="ARBA" id="ARBA00022989"/>
    </source>
</evidence>
<feature type="transmembrane region" description="Helical" evidence="5">
    <location>
        <begin position="104"/>
        <end position="127"/>
    </location>
</feature>
<organism evidence="6 7">
    <name type="scientific">Haloarcula saliterrae</name>
    <dbReference type="NCBI Taxonomy" id="2950534"/>
    <lineage>
        <taxon>Archaea</taxon>
        <taxon>Methanobacteriati</taxon>
        <taxon>Methanobacteriota</taxon>
        <taxon>Stenosarchaea group</taxon>
        <taxon>Halobacteria</taxon>
        <taxon>Halobacteriales</taxon>
        <taxon>Haloarculaceae</taxon>
        <taxon>Haloarcula</taxon>
    </lineage>
</organism>
<comment type="caution">
    <text evidence="6">The sequence shown here is derived from an EMBL/GenBank/DDBJ whole genome shotgun (WGS) entry which is preliminary data.</text>
</comment>
<evidence type="ECO:0000256" key="2">
    <source>
        <dbReference type="ARBA" id="ARBA00022692"/>
    </source>
</evidence>
<evidence type="ECO:0000256" key="4">
    <source>
        <dbReference type="ARBA" id="ARBA00023136"/>
    </source>
</evidence>
<comment type="subcellular location">
    <subcellularLocation>
        <location evidence="1">Membrane</location>
        <topology evidence="1">Multi-pass membrane protein</topology>
    </subcellularLocation>
</comment>
<dbReference type="InterPro" id="IPR032808">
    <property type="entry name" value="DoxX"/>
</dbReference>
<name>A0ABU2FBS0_9EURY</name>
<sequence>MVQDTLQFGTVGDDIAGGWLPVVLRGLVVLILTAPAVSKFLRYSDRAANFAAYGIPAPEITVLLVGVAQLFAVVTIAAGAAGRLGALVTVPVMLTAMAVDAVNVFNALVLVGCVGIVLLGTGNYSVWEPFRFGE</sequence>
<protein>
    <submittedName>
        <fullName evidence="6">DoxX family membrane protein</fullName>
    </submittedName>
</protein>
<dbReference type="EMBL" id="JAMQON010000002">
    <property type="protein sequence ID" value="MDS0259699.1"/>
    <property type="molecule type" value="Genomic_DNA"/>
</dbReference>
<feature type="transmembrane region" description="Helical" evidence="5">
    <location>
        <begin position="22"/>
        <end position="41"/>
    </location>
</feature>
<accession>A0ABU2FBS0</accession>
<evidence type="ECO:0000313" key="7">
    <source>
        <dbReference type="Proteomes" id="UP001259659"/>
    </source>
</evidence>
<proteinExistence type="predicted"/>
<evidence type="ECO:0000313" key="6">
    <source>
        <dbReference type="EMBL" id="MDS0259699.1"/>
    </source>
</evidence>
<keyword evidence="2 5" id="KW-0812">Transmembrane</keyword>
<evidence type="ECO:0000256" key="5">
    <source>
        <dbReference type="SAM" id="Phobius"/>
    </source>
</evidence>
<gene>
    <name evidence="6" type="ORF">NDI56_09875</name>
</gene>
<keyword evidence="7" id="KW-1185">Reference proteome</keyword>
<keyword evidence="3 5" id="KW-1133">Transmembrane helix</keyword>
<dbReference type="Proteomes" id="UP001259659">
    <property type="component" value="Unassembled WGS sequence"/>
</dbReference>